<evidence type="ECO:0000256" key="4">
    <source>
        <dbReference type="ARBA" id="ARBA00022452"/>
    </source>
</evidence>
<gene>
    <name evidence="19" type="ORF">DC346_01265</name>
</gene>
<keyword evidence="8" id="KW-0408">Iron</keyword>
<keyword evidence="6 14" id="KW-0812">Transmembrane</keyword>
<evidence type="ECO:0000256" key="12">
    <source>
        <dbReference type="ARBA" id="ARBA00023170"/>
    </source>
</evidence>
<dbReference type="InterPro" id="IPR039426">
    <property type="entry name" value="TonB-dep_rcpt-like"/>
</dbReference>
<dbReference type="InterPro" id="IPR010105">
    <property type="entry name" value="TonB_sidphr_rcpt"/>
</dbReference>
<dbReference type="GO" id="GO:0038023">
    <property type="term" value="F:signaling receptor activity"/>
    <property type="evidence" value="ECO:0007669"/>
    <property type="project" value="InterPro"/>
</dbReference>
<dbReference type="EMBL" id="QEWH01000006">
    <property type="protein sequence ID" value="RBA50025.1"/>
    <property type="molecule type" value="Genomic_DNA"/>
</dbReference>
<keyword evidence="5" id="KW-0410">Iron transport</keyword>
<sequence length="763" mass="83704">MSSFIRTRKKFVSSAIASSLSMIATAAIAQDKENVVQLPTIHAEATAEQLKVDVSANKKYVAPLKDTPKTVSVLSQKLLKETNSNTLLEALRNEPGITLGAGEGGIPYTDIPYIRGYNGQSAIYVDGVRNSTTQTRDMFAIEQVEVTKGSSSALTGGSGVGGSINMIPKVAHEGDEYQGSVAGGTDNYKHIVLDANKDFGNGIAGRVIAMGHENEKPGQHNGAEYARVGIAPSLAFGLGTENRATLSYYFIKSNDEPDSGIPFNNPNIYENDGVTRKKHIPLDAVKGDGKPVSVKQGSYYGWKDRDFDKRENHIGSLKLEHDFNDDLTVSNTATYSHSKASYMYTNPDDSKGNIYNGKVYRRATQTIRDTDAFTNQLSLVGKFKTGALAHSFNVGAEYNREETNRGNYNISYPGYTNLTTAGFNEDCKANNGWCTDLNNPNANDPWLGTLTPNTKQTTMTNETVSVYALDSIEFNKYWLLNLGVRWDQFDTELKYNKDVTARGVTTPAGTVYSNDTDYFSYQAGVVFRPTEHGSIYASFATAANPVGIDPDLDSLSASNKDLEPEKARTFEIGTKWSLWNNRANATAAIFRTEKQNTRINIDANTVTNAGESKVDGFELALTGHITDKWEMALGYSYLDSELTKAAYNLVAQEGRPLPFVAKQSANLWSTYQVLPKLTLGAGVQYRDQVFANTNPNTATTSTKILPTFTIYNAMAKYDVNKNVNLQLNVNNISDKRYFTSAHASHYANEGDGRNAVLAINFKY</sequence>
<dbReference type="AlphaFoldDB" id="A0A365PMK6"/>
<protein>
    <submittedName>
        <fullName evidence="19">TonB-dependent siderophore receptor</fullName>
    </submittedName>
</protein>
<evidence type="ECO:0000256" key="15">
    <source>
        <dbReference type="RuleBase" id="RU003357"/>
    </source>
</evidence>
<dbReference type="GO" id="GO:0015344">
    <property type="term" value="F:siderophore uptake transmembrane transporter activity"/>
    <property type="evidence" value="ECO:0007669"/>
    <property type="project" value="TreeGrafter"/>
</dbReference>
<organism evidence="19 20">
    <name type="scientific">Acinetobacter junii</name>
    <dbReference type="NCBI Taxonomy" id="40215"/>
    <lineage>
        <taxon>Bacteria</taxon>
        <taxon>Pseudomonadati</taxon>
        <taxon>Pseudomonadota</taxon>
        <taxon>Gammaproteobacteria</taxon>
        <taxon>Moraxellales</taxon>
        <taxon>Moraxellaceae</taxon>
        <taxon>Acinetobacter</taxon>
    </lineage>
</organism>
<feature type="domain" description="TonB-dependent receptor plug" evidence="18">
    <location>
        <begin position="64"/>
        <end position="162"/>
    </location>
</feature>
<dbReference type="CDD" id="cd01347">
    <property type="entry name" value="ligand_gated_channel"/>
    <property type="match status" value="1"/>
</dbReference>
<proteinExistence type="inferred from homology"/>
<evidence type="ECO:0000256" key="11">
    <source>
        <dbReference type="ARBA" id="ARBA00023136"/>
    </source>
</evidence>
<evidence type="ECO:0000256" key="9">
    <source>
        <dbReference type="ARBA" id="ARBA00023065"/>
    </source>
</evidence>
<evidence type="ECO:0000256" key="8">
    <source>
        <dbReference type="ARBA" id="ARBA00023004"/>
    </source>
</evidence>
<dbReference type="SUPFAM" id="SSF56935">
    <property type="entry name" value="Porins"/>
    <property type="match status" value="1"/>
</dbReference>
<dbReference type="PANTHER" id="PTHR32552">
    <property type="entry name" value="FERRICHROME IRON RECEPTOR-RELATED"/>
    <property type="match status" value="1"/>
</dbReference>
<evidence type="ECO:0000256" key="16">
    <source>
        <dbReference type="SAM" id="SignalP"/>
    </source>
</evidence>
<dbReference type="Pfam" id="PF07715">
    <property type="entry name" value="Plug"/>
    <property type="match status" value="1"/>
</dbReference>
<comment type="caution">
    <text evidence="19">The sequence shown here is derived from an EMBL/GenBank/DDBJ whole genome shotgun (WGS) entry which is preliminary data.</text>
</comment>
<evidence type="ECO:0000256" key="14">
    <source>
        <dbReference type="PROSITE-ProRule" id="PRU01360"/>
    </source>
</evidence>
<evidence type="ECO:0000256" key="3">
    <source>
        <dbReference type="ARBA" id="ARBA00022448"/>
    </source>
</evidence>
<dbReference type="InterPro" id="IPR037066">
    <property type="entry name" value="Plug_dom_sf"/>
</dbReference>
<keyword evidence="9" id="KW-0406">Ion transport</keyword>
<dbReference type="InterPro" id="IPR012910">
    <property type="entry name" value="Plug_dom"/>
</dbReference>
<dbReference type="Proteomes" id="UP000253688">
    <property type="component" value="Unassembled WGS sequence"/>
</dbReference>
<dbReference type="GO" id="GO:0009279">
    <property type="term" value="C:cell outer membrane"/>
    <property type="evidence" value="ECO:0007669"/>
    <property type="project" value="UniProtKB-SubCell"/>
</dbReference>
<evidence type="ECO:0000256" key="2">
    <source>
        <dbReference type="ARBA" id="ARBA00009810"/>
    </source>
</evidence>
<dbReference type="Gene3D" id="2.170.130.10">
    <property type="entry name" value="TonB-dependent receptor, plug domain"/>
    <property type="match status" value="1"/>
</dbReference>
<evidence type="ECO:0000256" key="7">
    <source>
        <dbReference type="ARBA" id="ARBA00022729"/>
    </source>
</evidence>
<keyword evidence="7 16" id="KW-0732">Signal</keyword>
<dbReference type="GO" id="GO:0015891">
    <property type="term" value="P:siderophore transport"/>
    <property type="evidence" value="ECO:0007669"/>
    <property type="project" value="InterPro"/>
</dbReference>
<evidence type="ECO:0000256" key="5">
    <source>
        <dbReference type="ARBA" id="ARBA00022496"/>
    </source>
</evidence>
<evidence type="ECO:0000313" key="20">
    <source>
        <dbReference type="Proteomes" id="UP000253688"/>
    </source>
</evidence>
<evidence type="ECO:0000313" key="19">
    <source>
        <dbReference type="EMBL" id="RBA50025.1"/>
    </source>
</evidence>
<dbReference type="RefSeq" id="WP_112987307.1">
    <property type="nucleotide sequence ID" value="NZ_CAXNZG010000021.1"/>
</dbReference>
<comment type="similarity">
    <text evidence="2 14 15">Belongs to the TonB-dependent receptor family.</text>
</comment>
<evidence type="ECO:0000256" key="6">
    <source>
        <dbReference type="ARBA" id="ARBA00022692"/>
    </source>
</evidence>
<feature type="signal peptide" evidence="16">
    <location>
        <begin position="1"/>
        <end position="29"/>
    </location>
</feature>
<dbReference type="Pfam" id="PF00593">
    <property type="entry name" value="TonB_dep_Rec_b-barrel"/>
    <property type="match status" value="1"/>
</dbReference>
<feature type="chain" id="PRO_5016669090" evidence="16">
    <location>
        <begin position="30"/>
        <end position="763"/>
    </location>
</feature>
<keyword evidence="13 14" id="KW-0998">Cell outer membrane</keyword>
<keyword evidence="11 14" id="KW-0472">Membrane</keyword>
<dbReference type="InterPro" id="IPR000531">
    <property type="entry name" value="Beta-barrel_TonB"/>
</dbReference>
<keyword evidence="12 19" id="KW-0675">Receptor</keyword>
<evidence type="ECO:0000259" key="17">
    <source>
        <dbReference type="Pfam" id="PF00593"/>
    </source>
</evidence>
<dbReference type="STRING" id="40215.BVL33_03745"/>
<dbReference type="InterPro" id="IPR036942">
    <property type="entry name" value="Beta-barrel_TonB_sf"/>
</dbReference>
<feature type="domain" description="TonB-dependent receptor-like beta-barrel" evidence="17">
    <location>
        <begin position="273"/>
        <end position="732"/>
    </location>
</feature>
<dbReference type="PANTHER" id="PTHR32552:SF89">
    <property type="entry name" value="CATECHOLATE SIDEROPHORE RECEPTOR FIU"/>
    <property type="match status" value="1"/>
</dbReference>
<evidence type="ECO:0000256" key="1">
    <source>
        <dbReference type="ARBA" id="ARBA00004571"/>
    </source>
</evidence>
<keyword evidence="10 15" id="KW-0798">TonB box</keyword>
<comment type="subcellular location">
    <subcellularLocation>
        <location evidence="1 14">Cell outer membrane</location>
        <topology evidence="1 14">Multi-pass membrane protein</topology>
    </subcellularLocation>
</comment>
<keyword evidence="4 14" id="KW-1134">Transmembrane beta strand</keyword>
<dbReference type="Gene3D" id="2.40.170.20">
    <property type="entry name" value="TonB-dependent receptor, beta-barrel domain"/>
    <property type="match status" value="1"/>
</dbReference>
<reference evidence="19 20" key="1">
    <citation type="submission" date="2018-04" db="EMBL/GenBank/DDBJ databases">
        <title>Acinetobacter junii Genome sequencing and assembly.</title>
        <authorList>
            <person name="Su J."/>
            <person name="Rensing C."/>
            <person name="Mazhar H.S."/>
        </authorList>
    </citation>
    <scope>NUCLEOTIDE SEQUENCE [LARGE SCALE GENOMIC DNA]</scope>
    <source>
        <strain evidence="19 20">SC22</strain>
    </source>
</reference>
<dbReference type="PROSITE" id="PS52016">
    <property type="entry name" value="TONB_DEPENDENT_REC_3"/>
    <property type="match status" value="1"/>
</dbReference>
<dbReference type="NCBIfam" id="TIGR01783">
    <property type="entry name" value="TonB-siderophor"/>
    <property type="match status" value="1"/>
</dbReference>
<keyword evidence="3 14" id="KW-0813">Transport</keyword>
<evidence type="ECO:0000256" key="13">
    <source>
        <dbReference type="ARBA" id="ARBA00023237"/>
    </source>
</evidence>
<evidence type="ECO:0000259" key="18">
    <source>
        <dbReference type="Pfam" id="PF07715"/>
    </source>
</evidence>
<evidence type="ECO:0000256" key="10">
    <source>
        <dbReference type="ARBA" id="ARBA00023077"/>
    </source>
</evidence>
<accession>A0A365PMK6</accession>
<name>A0A365PMK6_ACIJU</name>